<evidence type="ECO:0000313" key="13">
    <source>
        <dbReference type="Proteomes" id="UP000196640"/>
    </source>
</evidence>
<dbReference type="OrthoDB" id="5523448at2"/>
<dbReference type="Gene3D" id="1.10.760.10">
    <property type="entry name" value="Cytochrome c-like domain"/>
    <property type="match status" value="1"/>
</dbReference>
<dbReference type="SUPFAM" id="SSF46626">
    <property type="entry name" value="Cytochrome c"/>
    <property type="match status" value="1"/>
</dbReference>
<dbReference type="EMBL" id="NIPV01000028">
    <property type="protein sequence ID" value="OWJ76166.1"/>
    <property type="molecule type" value="Genomic_DNA"/>
</dbReference>
<keyword evidence="7 8" id="KW-0408">Iron</keyword>
<dbReference type="PROSITE" id="PS51007">
    <property type="entry name" value="CYTC"/>
    <property type="match status" value="1"/>
</dbReference>
<feature type="chain" id="PRO_5011305718" evidence="9">
    <location>
        <begin position="22"/>
        <end position="129"/>
    </location>
</feature>
<evidence type="ECO:0000256" key="8">
    <source>
        <dbReference type="PROSITE-ProRule" id="PRU00433"/>
    </source>
</evidence>
<dbReference type="STRING" id="366616.CG51_08255"/>
<dbReference type="PANTHER" id="PTHR35008">
    <property type="entry name" value="BLL4482 PROTEIN-RELATED"/>
    <property type="match status" value="1"/>
</dbReference>
<keyword evidence="5 8" id="KW-0479">Metal-binding</keyword>
<dbReference type="GO" id="GO:0005506">
    <property type="term" value="F:iron ion binding"/>
    <property type="evidence" value="ECO:0007669"/>
    <property type="project" value="InterPro"/>
</dbReference>
<proteinExistence type="predicted"/>
<dbReference type="Proteomes" id="UP000196640">
    <property type="component" value="Unassembled WGS sequence"/>
</dbReference>
<reference evidence="13 14" key="1">
    <citation type="submission" date="2016-11" db="EMBL/GenBank/DDBJ databases">
        <title>Comparison of Traditional DNA-DNA Hybridization with In Silico Genomic Analysis.</title>
        <authorList>
            <person name="Nicholson A.C."/>
            <person name="Sammons S."/>
            <person name="Humrighouse B.W."/>
            <person name="Graziano J."/>
            <person name="Lasker B."/>
            <person name="Whitney A.M."/>
            <person name="Mcquiston J.R."/>
        </authorList>
    </citation>
    <scope>NUCLEOTIDE SEQUENCE [LARGE SCALE GENOMIC DNA]</scope>
    <source>
        <strain evidence="11 14">H1892</strain>
        <strain evidence="12 13">H2381</strain>
    </source>
</reference>
<dbReference type="InterPro" id="IPR036909">
    <property type="entry name" value="Cyt_c-like_dom_sf"/>
</dbReference>
<evidence type="ECO:0000256" key="5">
    <source>
        <dbReference type="ARBA" id="ARBA00022723"/>
    </source>
</evidence>
<evidence type="ECO:0000313" key="11">
    <source>
        <dbReference type="EMBL" id="OWJ76166.1"/>
    </source>
</evidence>
<dbReference type="GO" id="GO:0009055">
    <property type="term" value="F:electron transfer activity"/>
    <property type="evidence" value="ECO:0007669"/>
    <property type="project" value="InterPro"/>
</dbReference>
<evidence type="ECO:0000313" key="14">
    <source>
        <dbReference type="Proteomes" id="UP000214673"/>
    </source>
</evidence>
<sequence>MTQMKTFLTAALALLAAPALADDPELFKSPTVLTQKSGEAIYNAICAGCHMPQGEGAVGAGHYPALAANPMLEGADYPVYIVLHGQKAMPAIGSLLDDAQVAEVVNYIRTHFGNDYQEPATPEMVKAAR</sequence>
<evidence type="ECO:0000256" key="3">
    <source>
        <dbReference type="ARBA" id="ARBA00022617"/>
    </source>
</evidence>
<keyword evidence="3 8" id="KW-0349">Heme</keyword>
<keyword evidence="14" id="KW-1185">Reference proteome</keyword>
<protein>
    <submittedName>
        <fullName evidence="12">Cytochrome C6</fullName>
    </submittedName>
</protein>
<keyword evidence="4" id="KW-0679">Respiratory chain</keyword>
<evidence type="ECO:0000256" key="4">
    <source>
        <dbReference type="ARBA" id="ARBA00022660"/>
    </source>
</evidence>
<evidence type="ECO:0000256" key="1">
    <source>
        <dbReference type="ARBA" id="ARBA00001926"/>
    </source>
</evidence>
<feature type="domain" description="Cytochrome c" evidence="10">
    <location>
        <begin position="33"/>
        <end position="112"/>
    </location>
</feature>
<evidence type="ECO:0000256" key="6">
    <source>
        <dbReference type="ARBA" id="ARBA00022982"/>
    </source>
</evidence>
<accession>A0A212AQU8</accession>
<keyword evidence="9" id="KW-0732">Signal</keyword>
<gene>
    <name evidence="12" type="ORF">CDV52_09985</name>
    <name evidence="11" type="ORF">CDV53_08660</name>
</gene>
<dbReference type="PRINTS" id="PR00605">
    <property type="entry name" value="CYTCHROMECIC"/>
</dbReference>
<organism evidence="12 13">
    <name type="scientific">Haematobacter missouriensis</name>
    <dbReference type="NCBI Taxonomy" id="366616"/>
    <lineage>
        <taxon>Bacteria</taxon>
        <taxon>Pseudomonadati</taxon>
        <taxon>Pseudomonadota</taxon>
        <taxon>Alphaproteobacteria</taxon>
        <taxon>Rhodobacterales</taxon>
        <taxon>Paracoccaceae</taxon>
        <taxon>Haematobacter</taxon>
    </lineage>
</organism>
<name>A0A212AQU8_9RHOB</name>
<dbReference type="EMBL" id="NIPX01000016">
    <property type="protein sequence ID" value="OWJ83706.1"/>
    <property type="molecule type" value="Genomic_DNA"/>
</dbReference>
<dbReference type="AlphaFoldDB" id="A0A212AQU8"/>
<evidence type="ECO:0000313" key="12">
    <source>
        <dbReference type="EMBL" id="OWJ83706.1"/>
    </source>
</evidence>
<evidence type="ECO:0000259" key="10">
    <source>
        <dbReference type="PROSITE" id="PS51007"/>
    </source>
</evidence>
<dbReference type="Proteomes" id="UP000214673">
    <property type="component" value="Unassembled WGS sequence"/>
</dbReference>
<evidence type="ECO:0000256" key="9">
    <source>
        <dbReference type="SAM" id="SignalP"/>
    </source>
</evidence>
<evidence type="ECO:0000256" key="2">
    <source>
        <dbReference type="ARBA" id="ARBA00022448"/>
    </source>
</evidence>
<dbReference type="InterPro" id="IPR051459">
    <property type="entry name" value="Cytochrome_c-type_DH"/>
</dbReference>
<dbReference type="InterPro" id="IPR008168">
    <property type="entry name" value="Cyt_C_IC"/>
</dbReference>
<dbReference type="InterPro" id="IPR009056">
    <property type="entry name" value="Cyt_c-like_dom"/>
</dbReference>
<dbReference type="Pfam" id="PF13442">
    <property type="entry name" value="Cytochrome_CBB3"/>
    <property type="match status" value="1"/>
</dbReference>
<keyword evidence="6" id="KW-0249">Electron transport</keyword>
<comment type="caution">
    <text evidence="12">The sequence shown here is derived from an EMBL/GenBank/DDBJ whole genome shotgun (WGS) entry which is preliminary data.</text>
</comment>
<evidence type="ECO:0000256" key="7">
    <source>
        <dbReference type="ARBA" id="ARBA00023004"/>
    </source>
</evidence>
<keyword evidence="2" id="KW-0813">Transport</keyword>
<feature type="signal peptide" evidence="9">
    <location>
        <begin position="1"/>
        <end position="21"/>
    </location>
</feature>
<dbReference type="GO" id="GO:0020037">
    <property type="term" value="F:heme binding"/>
    <property type="evidence" value="ECO:0007669"/>
    <property type="project" value="InterPro"/>
</dbReference>
<comment type="cofactor">
    <cofactor evidence="1">
        <name>heme c</name>
        <dbReference type="ChEBI" id="CHEBI:61717"/>
    </cofactor>
</comment>
<dbReference type="PANTHER" id="PTHR35008:SF9">
    <property type="entry name" value="CYTOCHROME C DOMAIN-CONTAINING PROTEIN"/>
    <property type="match status" value="1"/>
</dbReference>